<dbReference type="AlphaFoldDB" id="A0A8H3X4K2"/>
<accession>A0A8H3X4K2</accession>
<dbReference type="OrthoDB" id="2421217at2759"/>
<protein>
    <submittedName>
        <fullName evidence="1">Uncharacterized protein</fullName>
    </submittedName>
</protein>
<proteinExistence type="predicted"/>
<gene>
    <name evidence="1" type="ORF">F8M41_008210</name>
</gene>
<organism evidence="1 2">
    <name type="scientific">Gigaspora margarita</name>
    <dbReference type="NCBI Taxonomy" id="4874"/>
    <lineage>
        <taxon>Eukaryota</taxon>
        <taxon>Fungi</taxon>
        <taxon>Fungi incertae sedis</taxon>
        <taxon>Mucoromycota</taxon>
        <taxon>Glomeromycotina</taxon>
        <taxon>Glomeromycetes</taxon>
        <taxon>Diversisporales</taxon>
        <taxon>Gigasporaceae</taxon>
        <taxon>Gigaspora</taxon>
    </lineage>
</organism>
<reference evidence="1 2" key="1">
    <citation type="journal article" date="2019" name="Environ. Microbiol.">
        <title>At the nexus of three kingdoms: the genome of the mycorrhizal fungus Gigaspora margarita provides insights into plant, endobacterial and fungal interactions.</title>
        <authorList>
            <person name="Venice F."/>
            <person name="Ghignone S."/>
            <person name="Salvioli di Fossalunga A."/>
            <person name="Amselem J."/>
            <person name="Novero M."/>
            <person name="Xianan X."/>
            <person name="Sedzielewska Toro K."/>
            <person name="Morin E."/>
            <person name="Lipzen A."/>
            <person name="Grigoriev I.V."/>
            <person name="Henrissat B."/>
            <person name="Martin F.M."/>
            <person name="Bonfante P."/>
        </authorList>
    </citation>
    <scope>NUCLEOTIDE SEQUENCE [LARGE SCALE GENOMIC DNA]</scope>
    <source>
        <strain evidence="1 2">BEG34</strain>
    </source>
</reference>
<evidence type="ECO:0000313" key="2">
    <source>
        <dbReference type="Proteomes" id="UP000439903"/>
    </source>
</evidence>
<evidence type="ECO:0000313" key="1">
    <source>
        <dbReference type="EMBL" id="KAF0411275.1"/>
    </source>
</evidence>
<keyword evidence="2" id="KW-1185">Reference proteome</keyword>
<dbReference type="Proteomes" id="UP000439903">
    <property type="component" value="Unassembled WGS sequence"/>
</dbReference>
<dbReference type="EMBL" id="WTPW01001852">
    <property type="protein sequence ID" value="KAF0411275.1"/>
    <property type="molecule type" value="Genomic_DNA"/>
</dbReference>
<sequence>MYDLPTSPINCNIKSSIVWRPLLPNLRCMQVPLTEIPSVLDLYIFDITSPGGGKLCEGYEILPEDCINRSRVREGDIKTITLVDENVVQLSDSRFICEIPGLLNLCNIEYHGNYDTEHIQKNPLRMSNSVRKKITNRVANITPSILAMELMNNSKILDTISNTLANQVQPTSTRFAPNLESIQNALKYDKKL</sequence>
<name>A0A8H3X4K2_GIGMA</name>
<comment type="caution">
    <text evidence="1">The sequence shown here is derived from an EMBL/GenBank/DDBJ whole genome shotgun (WGS) entry which is preliminary data.</text>
</comment>